<dbReference type="FunFam" id="3.40.190.290:FF:000001">
    <property type="entry name" value="Transcriptional regulator, LysR family"/>
    <property type="match status" value="1"/>
</dbReference>
<accession>A0A839T4K9</accession>
<feature type="domain" description="HTH lysR-type" evidence="5">
    <location>
        <begin position="4"/>
        <end position="61"/>
    </location>
</feature>
<dbReference type="Gene3D" id="3.40.190.290">
    <property type="match status" value="1"/>
</dbReference>
<dbReference type="Proteomes" id="UP000549250">
    <property type="component" value="Unassembled WGS sequence"/>
</dbReference>
<gene>
    <name evidence="6" type="ORF">FHR87_001659</name>
</gene>
<dbReference type="CDD" id="cd08422">
    <property type="entry name" value="PBP2_CrgA_like"/>
    <property type="match status" value="1"/>
</dbReference>
<evidence type="ECO:0000256" key="2">
    <source>
        <dbReference type="ARBA" id="ARBA00023015"/>
    </source>
</evidence>
<evidence type="ECO:0000256" key="1">
    <source>
        <dbReference type="ARBA" id="ARBA00009437"/>
    </source>
</evidence>
<dbReference type="Pfam" id="PF00126">
    <property type="entry name" value="HTH_1"/>
    <property type="match status" value="1"/>
</dbReference>
<dbReference type="PANTHER" id="PTHR30537:SF21">
    <property type="entry name" value="HTH-TYPE TRANSCRIPTIONAL REGULATOR SINR-RELATED"/>
    <property type="match status" value="1"/>
</dbReference>
<dbReference type="EMBL" id="JACHXI010000006">
    <property type="protein sequence ID" value="MBB3103264.1"/>
    <property type="molecule type" value="Genomic_DNA"/>
</dbReference>
<dbReference type="FunFam" id="1.10.10.10:FF:000001">
    <property type="entry name" value="LysR family transcriptional regulator"/>
    <property type="match status" value="1"/>
</dbReference>
<dbReference type="Pfam" id="PF03466">
    <property type="entry name" value="LysR_substrate"/>
    <property type="match status" value="1"/>
</dbReference>
<keyword evidence="3 6" id="KW-0238">DNA-binding</keyword>
<keyword evidence="7" id="KW-1185">Reference proteome</keyword>
<evidence type="ECO:0000256" key="3">
    <source>
        <dbReference type="ARBA" id="ARBA00023125"/>
    </source>
</evidence>
<keyword evidence="4" id="KW-0804">Transcription</keyword>
<dbReference type="Gene3D" id="1.10.10.10">
    <property type="entry name" value="Winged helix-like DNA-binding domain superfamily/Winged helix DNA-binding domain"/>
    <property type="match status" value="1"/>
</dbReference>
<dbReference type="RefSeq" id="WP_183166205.1">
    <property type="nucleotide sequence ID" value="NZ_JACHXI010000006.1"/>
</dbReference>
<evidence type="ECO:0000313" key="6">
    <source>
        <dbReference type="EMBL" id="MBB3103264.1"/>
    </source>
</evidence>
<dbReference type="GO" id="GO:0043565">
    <property type="term" value="F:sequence-specific DNA binding"/>
    <property type="evidence" value="ECO:0007669"/>
    <property type="project" value="TreeGrafter"/>
</dbReference>
<evidence type="ECO:0000259" key="5">
    <source>
        <dbReference type="PROSITE" id="PS50931"/>
    </source>
</evidence>
<name>A0A839T4K9_AZOMA</name>
<dbReference type="GO" id="GO:0006351">
    <property type="term" value="P:DNA-templated transcription"/>
    <property type="evidence" value="ECO:0007669"/>
    <property type="project" value="TreeGrafter"/>
</dbReference>
<sequence length="296" mass="33018">MAINDLSLLRLFVQVVEAGTLSATARKLNISLPVVSRRLRLLENNLGARLLQRTTRRQSLTAEGRLFYQRAVQILADLEQVEQQLSRHSATVSGHLRVTAPVALGRRRITPLLAEFRALHPQLHVQLELTDTVLDLVESGVDLAVRYGALDDSSYISQPLAPNHRILCASPDYLQHHGEPRHPTELVHHQCLQIGHQTQTEWRFEGDEPVTVKIAATLVANDGDAVHQWALAGHGIARKSIWDVAEDLRVGRLVQVLADYPIPAAPLHAIYPHRRHLTLRVRAFLDYLAAHLGTAA</sequence>
<keyword evidence="2" id="KW-0805">Transcription regulation</keyword>
<evidence type="ECO:0000313" key="7">
    <source>
        <dbReference type="Proteomes" id="UP000549250"/>
    </source>
</evidence>
<proteinExistence type="inferred from homology"/>
<dbReference type="InterPro" id="IPR005119">
    <property type="entry name" value="LysR_subst-bd"/>
</dbReference>
<dbReference type="InterPro" id="IPR058163">
    <property type="entry name" value="LysR-type_TF_proteobact-type"/>
</dbReference>
<comment type="similarity">
    <text evidence="1">Belongs to the LysR transcriptional regulatory family.</text>
</comment>
<dbReference type="SUPFAM" id="SSF53850">
    <property type="entry name" value="Periplasmic binding protein-like II"/>
    <property type="match status" value="1"/>
</dbReference>
<dbReference type="GO" id="GO:0003700">
    <property type="term" value="F:DNA-binding transcription factor activity"/>
    <property type="evidence" value="ECO:0007669"/>
    <property type="project" value="InterPro"/>
</dbReference>
<organism evidence="6 7">
    <name type="scientific">Azomonas macrocytogenes</name>
    <name type="common">Azotobacter macrocytogenes</name>
    <dbReference type="NCBI Taxonomy" id="69962"/>
    <lineage>
        <taxon>Bacteria</taxon>
        <taxon>Pseudomonadati</taxon>
        <taxon>Pseudomonadota</taxon>
        <taxon>Gammaproteobacteria</taxon>
        <taxon>Pseudomonadales</taxon>
        <taxon>Pseudomonadaceae</taxon>
        <taxon>Azomonas</taxon>
    </lineage>
</organism>
<reference evidence="6 7" key="1">
    <citation type="submission" date="2020-08" db="EMBL/GenBank/DDBJ databases">
        <title>Genomic Encyclopedia of Type Strains, Phase III (KMG-III): the genomes of soil and plant-associated and newly described type strains.</title>
        <authorList>
            <person name="Whitman W."/>
        </authorList>
    </citation>
    <scope>NUCLEOTIDE SEQUENCE [LARGE SCALE GENOMIC DNA]</scope>
    <source>
        <strain evidence="6 7">CECT 4462</strain>
    </source>
</reference>
<dbReference type="InterPro" id="IPR036388">
    <property type="entry name" value="WH-like_DNA-bd_sf"/>
</dbReference>
<dbReference type="PANTHER" id="PTHR30537">
    <property type="entry name" value="HTH-TYPE TRANSCRIPTIONAL REGULATOR"/>
    <property type="match status" value="1"/>
</dbReference>
<protein>
    <submittedName>
        <fullName evidence="6">DNA-binding transcriptional LysR family regulator</fullName>
    </submittedName>
</protein>
<dbReference type="PROSITE" id="PS50931">
    <property type="entry name" value="HTH_LYSR"/>
    <property type="match status" value="1"/>
</dbReference>
<dbReference type="InterPro" id="IPR036390">
    <property type="entry name" value="WH_DNA-bd_sf"/>
</dbReference>
<dbReference type="AlphaFoldDB" id="A0A839T4K9"/>
<dbReference type="SUPFAM" id="SSF46785">
    <property type="entry name" value="Winged helix' DNA-binding domain"/>
    <property type="match status" value="1"/>
</dbReference>
<evidence type="ECO:0000256" key="4">
    <source>
        <dbReference type="ARBA" id="ARBA00023163"/>
    </source>
</evidence>
<comment type="caution">
    <text evidence="6">The sequence shown here is derived from an EMBL/GenBank/DDBJ whole genome shotgun (WGS) entry which is preliminary data.</text>
</comment>
<dbReference type="InterPro" id="IPR000847">
    <property type="entry name" value="LysR_HTH_N"/>
</dbReference>